<organism evidence="1 2">
    <name type="scientific">Steinernema carpocapsae</name>
    <name type="common">Entomopathogenic nematode</name>
    <dbReference type="NCBI Taxonomy" id="34508"/>
    <lineage>
        <taxon>Eukaryota</taxon>
        <taxon>Metazoa</taxon>
        <taxon>Ecdysozoa</taxon>
        <taxon>Nematoda</taxon>
        <taxon>Chromadorea</taxon>
        <taxon>Rhabditida</taxon>
        <taxon>Tylenchina</taxon>
        <taxon>Panagrolaimomorpha</taxon>
        <taxon>Strongyloidoidea</taxon>
        <taxon>Steinernematidae</taxon>
        <taxon>Steinernema</taxon>
    </lineage>
</organism>
<name>A0A4U5N434_STECR</name>
<comment type="caution">
    <text evidence="1">The sequence shown here is derived from an EMBL/GenBank/DDBJ whole genome shotgun (WGS) entry which is preliminary data.</text>
</comment>
<sequence length="278" mass="32792">MDSLPASFSEELMMIASKRIIFPYRVSLLSGTVGSYAQHYIQKVHNKTFRLRNGIFVDSGFFNLSGERTHSQDLRAKYRDFTALQFQTSNGEVPQIDGNFLKKFALEPGSRSLILQSYRIDNKWIQEFVSWKKLRVVDLKVRCKYEPQKLLQKLLDRKQLLKLYFDFCEDTEIELGCEFLLQEQFQRLFYGRYNQETLKQLTALQKKNKEKLSGKAVVFKENVHLHDKTFEKCERTDDCRLRHIAKKGFVEYFNQNGTLEMSEEEFMKGVTQSLVHFS</sequence>
<proteinExistence type="predicted"/>
<reference evidence="1 2" key="1">
    <citation type="journal article" date="2015" name="Genome Biol.">
        <title>Comparative genomics of Steinernema reveals deeply conserved gene regulatory networks.</title>
        <authorList>
            <person name="Dillman A.R."/>
            <person name="Macchietto M."/>
            <person name="Porter C.F."/>
            <person name="Rogers A."/>
            <person name="Williams B."/>
            <person name="Antoshechkin I."/>
            <person name="Lee M.M."/>
            <person name="Goodwin Z."/>
            <person name="Lu X."/>
            <person name="Lewis E.E."/>
            <person name="Goodrich-Blair H."/>
            <person name="Stock S.P."/>
            <person name="Adams B.J."/>
            <person name="Sternberg P.W."/>
            <person name="Mortazavi A."/>
        </authorList>
    </citation>
    <scope>NUCLEOTIDE SEQUENCE [LARGE SCALE GENOMIC DNA]</scope>
    <source>
        <strain evidence="1 2">ALL</strain>
    </source>
</reference>
<keyword evidence="2" id="KW-1185">Reference proteome</keyword>
<accession>A0A4U5N434</accession>
<protein>
    <submittedName>
        <fullName evidence="1">Uncharacterized protein</fullName>
    </submittedName>
</protein>
<evidence type="ECO:0000313" key="2">
    <source>
        <dbReference type="Proteomes" id="UP000298663"/>
    </source>
</evidence>
<evidence type="ECO:0000313" key="1">
    <source>
        <dbReference type="EMBL" id="TKR76933.1"/>
    </source>
</evidence>
<dbReference type="EMBL" id="AZBU02000005">
    <property type="protein sequence ID" value="TKR76933.1"/>
    <property type="molecule type" value="Genomic_DNA"/>
</dbReference>
<gene>
    <name evidence="1" type="ORF">L596_017996</name>
</gene>
<dbReference type="Proteomes" id="UP000298663">
    <property type="component" value="Unassembled WGS sequence"/>
</dbReference>
<dbReference type="AlphaFoldDB" id="A0A4U5N434"/>
<reference evidence="1 2" key="2">
    <citation type="journal article" date="2019" name="G3 (Bethesda)">
        <title>Hybrid Assembly of the Genome of the Entomopathogenic Nematode Steinernema carpocapsae Identifies the X-Chromosome.</title>
        <authorList>
            <person name="Serra L."/>
            <person name="Macchietto M."/>
            <person name="Macias-Munoz A."/>
            <person name="McGill C.J."/>
            <person name="Rodriguez I.M."/>
            <person name="Rodriguez B."/>
            <person name="Murad R."/>
            <person name="Mortazavi A."/>
        </authorList>
    </citation>
    <scope>NUCLEOTIDE SEQUENCE [LARGE SCALE GENOMIC DNA]</scope>
    <source>
        <strain evidence="1 2">ALL</strain>
    </source>
</reference>